<keyword evidence="2" id="KW-0012">Acyltransferase</keyword>
<dbReference type="EMBL" id="CP003380">
    <property type="protein sequence ID" value="AFJ01799.1"/>
    <property type="molecule type" value="Genomic_DNA"/>
</dbReference>
<dbReference type="EC" id="2.3.2.8" evidence="2"/>
<dbReference type="InterPro" id="IPR007472">
    <property type="entry name" value="N-end_Aminoacyl_Trfase_C"/>
</dbReference>
<dbReference type="InterPro" id="IPR030700">
    <property type="entry name" value="N-end_Aminoacyl_Trfase"/>
</dbReference>
<dbReference type="HOGENOM" id="CLU_125817_0_0_6"/>
<accession>I1YFV6</accession>
<keyword evidence="3" id="KW-1185">Reference proteome</keyword>
<evidence type="ECO:0000313" key="2">
    <source>
        <dbReference type="EMBL" id="AFJ01799.1"/>
    </source>
</evidence>
<proteinExistence type="predicted"/>
<dbReference type="PATRIC" id="fig|754477.3.peg.620"/>
<keyword evidence="2" id="KW-0808">Transferase</keyword>
<dbReference type="Pfam" id="PF04377">
    <property type="entry name" value="ATE_C"/>
    <property type="match status" value="1"/>
</dbReference>
<dbReference type="AlphaFoldDB" id="I1YFV6"/>
<dbReference type="PANTHER" id="PTHR21367">
    <property type="entry name" value="ARGININE-TRNA-PROTEIN TRANSFERASE 1"/>
    <property type="match status" value="1"/>
</dbReference>
<dbReference type="eggNOG" id="COG2935">
    <property type="taxonomic scope" value="Bacteria"/>
</dbReference>
<dbReference type="GO" id="GO:0004057">
    <property type="term" value="F:arginyl-tRNA--protein transferase activity"/>
    <property type="evidence" value="ECO:0007669"/>
    <property type="project" value="UniProtKB-EC"/>
</dbReference>
<dbReference type="InterPro" id="IPR016181">
    <property type="entry name" value="Acyl_CoA_acyltransferase"/>
</dbReference>
<gene>
    <name evidence="2" type="ordered locus">Q7C_628</name>
</gene>
<dbReference type="KEGG" id="mec:Q7C_628"/>
<dbReference type="STRING" id="754477.Q7C_628"/>
<reference evidence="2 3" key="1">
    <citation type="journal article" date="2012" name="J. Bacteriol.">
        <title>Complete genome sequences of Methylophaga sp. strain JAM1 and Methylophaga sp. strain JAM7.</title>
        <authorList>
            <person name="Villeneuve C."/>
            <person name="Martineau C."/>
            <person name="Mauffrey F."/>
            <person name="Villemur R."/>
        </authorList>
    </citation>
    <scope>NUCLEOTIDE SEQUENCE [LARGE SCALE GENOMIC DNA]</scope>
    <source>
        <strain evidence="2 3">JAM7</strain>
    </source>
</reference>
<dbReference type="SUPFAM" id="SSF55729">
    <property type="entry name" value="Acyl-CoA N-acyltransferases (Nat)"/>
    <property type="match status" value="1"/>
</dbReference>
<dbReference type="GO" id="GO:0005737">
    <property type="term" value="C:cytoplasm"/>
    <property type="evidence" value="ECO:0007669"/>
    <property type="project" value="TreeGrafter"/>
</dbReference>
<organism evidence="2 3">
    <name type="scientific">Methylophaga frappieri (strain ATCC BAA-2434 / DSM 25690 / JAM7)</name>
    <dbReference type="NCBI Taxonomy" id="754477"/>
    <lineage>
        <taxon>Bacteria</taxon>
        <taxon>Pseudomonadati</taxon>
        <taxon>Pseudomonadota</taxon>
        <taxon>Gammaproteobacteria</taxon>
        <taxon>Thiotrichales</taxon>
        <taxon>Piscirickettsiaceae</taxon>
        <taxon>Methylophaga</taxon>
    </lineage>
</organism>
<sequence length="155" mass="18156">MRDNADVEVRTRPVEFDEQHYALYQRYLSARHPGGGMDNPTPQSFQQFLTSTWSDTGFIELWENTHLIAVAVTDFVNNGLSAFYTFFEPDLESRSLGTLAILKQIELARQQGKTYLYLGYWIAESQKMNYKTRFSALQFFDGRWRDFDKNTLNNQ</sequence>
<dbReference type="Proteomes" id="UP000009145">
    <property type="component" value="Chromosome"/>
</dbReference>
<protein>
    <submittedName>
        <fullName evidence="2">Arginine-tRNA-protein transferase</fullName>
        <ecNumber evidence="2">2.3.2.8</ecNumber>
    </submittedName>
</protein>
<evidence type="ECO:0000259" key="1">
    <source>
        <dbReference type="Pfam" id="PF04377"/>
    </source>
</evidence>
<dbReference type="PANTHER" id="PTHR21367:SF1">
    <property type="entry name" value="ARGINYL-TRNA--PROTEIN TRANSFERASE 1"/>
    <property type="match status" value="1"/>
</dbReference>
<feature type="domain" description="N-end rule aminoacyl transferase C-terminal" evidence="1">
    <location>
        <begin position="19"/>
        <end position="140"/>
    </location>
</feature>
<name>I1YFV6_METFJ</name>
<evidence type="ECO:0000313" key="3">
    <source>
        <dbReference type="Proteomes" id="UP000009145"/>
    </source>
</evidence>